<comment type="caution">
    <text evidence="2">The sequence shown here is derived from an EMBL/GenBank/DDBJ whole genome shotgun (WGS) entry which is preliminary data.</text>
</comment>
<dbReference type="Pfam" id="PF01250">
    <property type="entry name" value="Ribosomal_S6"/>
    <property type="match status" value="1"/>
</dbReference>
<gene>
    <name evidence="2" type="ORF">PCANC_22001</name>
</gene>
<dbReference type="Gene3D" id="3.30.70.60">
    <property type="match status" value="1"/>
</dbReference>
<keyword evidence="3" id="KW-1185">Reference proteome</keyword>
<dbReference type="Proteomes" id="UP000235388">
    <property type="component" value="Unassembled WGS sequence"/>
</dbReference>
<dbReference type="EMBL" id="PGCJ01001000">
    <property type="protein sequence ID" value="PLW11931.1"/>
    <property type="molecule type" value="Genomic_DNA"/>
</dbReference>
<dbReference type="GO" id="GO:0003735">
    <property type="term" value="F:structural constituent of ribosome"/>
    <property type="evidence" value="ECO:0007669"/>
    <property type="project" value="InterPro"/>
</dbReference>
<dbReference type="InterPro" id="IPR035980">
    <property type="entry name" value="Ribosomal_bS6_sf"/>
</dbReference>
<evidence type="ECO:0000313" key="2">
    <source>
        <dbReference type="EMBL" id="PLW11931.1"/>
    </source>
</evidence>
<dbReference type="OrthoDB" id="10259681at2759"/>
<evidence type="ECO:0000256" key="1">
    <source>
        <dbReference type="ARBA" id="ARBA00009512"/>
    </source>
</evidence>
<protein>
    <recommendedName>
        <fullName evidence="4">Ribosomal protein S6</fullName>
    </recommendedName>
</protein>
<dbReference type="InterPro" id="IPR014717">
    <property type="entry name" value="Transl_elong_EF1B/ribsomal_bS6"/>
</dbReference>
<proteinExistence type="inferred from homology"/>
<evidence type="ECO:0008006" key="4">
    <source>
        <dbReference type="Google" id="ProtNLM"/>
    </source>
</evidence>
<name>A0A2N5SFA2_9BASI</name>
<dbReference type="FunFam" id="3.30.70.60:FF:000023">
    <property type="entry name" value="Uncharacterized protein"/>
    <property type="match status" value="1"/>
</dbReference>
<dbReference type="STRING" id="200324.A0A2N5SFA2"/>
<dbReference type="SUPFAM" id="SSF54995">
    <property type="entry name" value="Ribosomal protein S6"/>
    <property type="match status" value="1"/>
</dbReference>
<evidence type="ECO:0000313" key="3">
    <source>
        <dbReference type="Proteomes" id="UP000235388"/>
    </source>
</evidence>
<organism evidence="2 3">
    <name type="scientific">Puccinia coronata f. sp. avenae</name>
    <dbReference type="NCBI Taxonomy" id="200324"/>
    <lineage>
        <taxon>Eukaryota</taxon>
        <taxon>Fungi</taxon>
        <taxon>Dikarya</taxon>
        <taxon>Basidiomycota</taxon>
        <taxon>Pucciniomycotina</taxon>
        <taxon>Pucciniomycetes</taxon>
        <taxon>Pucciniales</taxon>
        <taxon>Pucciniaceae</taxon>
        <taxon>Puccinia</taxon>
    </lineage>
</organism>
<dbReference type="InterPro" id="IPR000529">
    <property type="entry name" value="Ribosomal_bS6"/>
</dbReference>
<sequence>MNLERTQKPAAYIANSWTLRYVVRPVHVRLGILDSSSSERTLIVVLTMPLYSLSCLALHYSTYTPLRTLVHTAATLVESNGGLVRQIDYLGRRNTPQRIRAPGLVPGGVGEADYWTMQFDANPPTVRELTNRLRVDPRVLRHTTLLVGSKLRDVVAPQWNVTLRPSLRLPTDDEKPSQTFTTPKKHAPDECFPSVASRVVVLYISFVWAKSPTVHIIYTKPTLFLYYFP</sequence>
<comment type="similarity">
    <text evidence="1">Belongs to the bacterial ribosomal protein bS6 family.</text>
</comment>
<reference evidence="2 3" key="1">
    <citation type="submission" date="2017-11" db="EMBL/GenBank/DDBJ databases">
        <title>De novo assembly and phasing of dikaryotic genomes from two isolates of Puccinia coronata f. sp. avenae, the causal agent of oat crown rust.</title>
        <authorList>
            <person name="Miller M.E."/>
            <person name="Zhang Y."/>
            <person name="Omidvar V."/>
            <person name="Sperschneider J."/>
            <person name="Schwessinger B."/>
            <person name="Raley C."/>
            <person name="Palmer J.M."/>
            <person name="Garnica D."/>
            <person name="Upadhyaya N."/>
            <person name="Rathjen J."/>
            <person name="Taylor J.M."/>
            <person name="Park R.F."/>
            <person name="Dodds P.N."/>
            <person name="Hirsch C.D."/>
            <person name="Kianian S.F."/>
            <person name="Figueroa M."/>
        </authorList>
    </citation>
    <scope>NUCLEOTIDE SEQUENCE [LARGE SCALE GENOMIC DNA]</scope>
    <source>
        <strain evidence="2">12NC29</strain>
    </source>
</reference>
<accession>A0A2N5SFA2</accession>
<dbReference type="GO" id="GO:0006412">
    <property type="term" value="P:translation"/>
    <property type="evidence" value="ECO:0007669"/>
    <property type="project" value="InterPro"/>
</dbReference>
<dbReference type="GO" id="GO:0019843">
    <property type="term" value="F:rRNA binding"/>
    <property type="evidence" value="ECO:0007669"/>
    <property type="project" value="InterPro"/>
</dbReference>
<dbReference type="CDD" id="cd15465">
    <property type="entry name" value="bS6_mito"/>
    <property type="match status" value="1"/>
</dbReference>
<dbReference type="AlphaFoldDB" id="A0A2N5SFA2"/>
<dbReference type="GO" id="GO:0005840">
    <property type="term" value="C:ribosome"/>
    <property type="evidence" value="ECO:0007669"/>
    <property type="project" value="InterPro"/>
</dbReference>